<accession>A0A8H6GMD4</accession>
<proteinExistence type="predicted"/>
<protein>
    <submittedName>
        <fullName evidence="1">Uncharacterized protein</fullName>
    </submittedName>
</protein>
<name>A0A8H6GMD4_FUSOX</name>
<evidence type="ECO:0000313" key="2">
    <source>
        <dbReference type="Proteomes" id="UP000593570"/>
    </source>
</evidence>
<dbReference type="Proteomes" id="UP000593570">
    <property type="component" value="Unassembled WGS sequence"/>
</dbReference>
<dbReference type="AlphaFoldDB" id="A0A8H6GMD4"/>
<evidence type="ECO:0000313" key="1">
    <source>
        <dbReference type="EMBL" id="KAF6520135.1"/>
    </source>
</evidence>
<organism evidence="1 2">
    <name type="scientific">Fusarium oxysporum f. sp. conglutinans</name>
    <dbReference type="NCBI Taxonomy" id="100902"/>
    <lineage>
        <taxon>Eukaryota</taxon>
        <taxon>Fungi</taxon>
        <taxon>Dikarya</taxon>
        <taxon>Ascomycota</taxon>
        <taxon>Pezizomycotina</taxon>
        <taxon>Sordariomycetes</taxon>
        <taxon>Hypocreomycetidae</taxon>
        <taxon>Hypocreales</taxon>
        <taxon>Nectriaceae</taxon>
        <taxon>Fusarium</taxon>
        <taxon>Fusarium oxysporum species complex</taxon>
    </lineage>
</organism>
<sequence length="100" mass="11163">MFMKQVEARNCCVYPYQPPTLTLYSALSALSSIVAPAEATQSHHLNLSARCLTPPHPSLSIHTVWYLTSPCSARSYLPWFVLDVQNDASQHPSGPYLYHS</sequence>
<reference evidence="1 2" key="1">
    <citation type="journal article" date="2020" name="bioRxiv">
        <title>A chromosome-scale genome assembly for the Fusarium oxysporum strain Fo5176 to establish a model Arabidopsis-fungal pathosystem.</title>
        <authorList>
            <person name="Fokkens L."/>
            <person name="Guo L."/>
            <person name="Dora S."/>
            <person name="Wang B."/>
            <person name="Ye K."/>
            <person name="Sanchez-Rodriguez C."/>
            <person name="Croll D."/>
        </authorList>
    </citation>
    <scope>NUCLEOTIDE SEQUENCE [LARGE SCALE GENOMIC DNA]</scope>
    <source>
        <strain evidence="1 2">Fo5176</strain>
    </source>
</reference>
<gene>
    <name evidence="1" type="ORF">HZS61_016552</name>
</gene>
<comment type="caution">
    <text evidence="1">The sequence shown here is derived from an EMBL/GenBank/DDBJ whole genome shotgun (WGS) entry which is preliminary data.</text>
</comment>
<dbReference type="EMBL" id="JACDXP010000008">
    <property type="protein sequence ID" value="KAF6520135.1"/>
    <property type="molecule type" value="Genomic_DNA"/>
</dbReference>